<dbReference type="Gene3D" id="2.160.10.10">
    <property type="entry name" value="Hexapeptide repeat proteins"/>
    <property type="match status" value="1"/>
</dbReference>
<dbReference type="CDD" id="cd03358">
    <property type="entry name" value="LbH_WxcM_N_like"/>
    <property type="match status" value="1"/>
</dbReference>
<dbReference type="AlphaFoldDB" id="A0A8X8IFC6"/>
<name>A0A8X8IFC6_9BACT</name>
<accession>A0A8X8IFC6</accession>
<comment type="caution">
    <text evidence="2">The sequence shown here is derived from an EMBL/GenBank/DDBJ whole genome shotgun (WGS) entry which is preliminary data.</text>
</comment>
<dbReference type="InterPro" id="IPR050179">
    <property type="entry name" value="Trans_hexapeptide_repeat"/>
</dbReference>
<gene>
    <name evidence="2" type="ORF">SAMN05444410_106146</name>
</gene>
<proteinExistence type="inferred from homology"/>
<dbReference type="PANTHER" id="PTHR43300:SF4">
    <property type="entry name" value="ACYL-[ACYL-CARRIER-PROTEIN]--UDP-N-ACETYLGLUCOSAMINE O-ACYLTRANSFERASE"/>
    <property type="match status" value="1"/>
</dbReference>
<evidence type="ECO:0000313" key="2">
    <source>
        <dbReference type="EMBL" id="SDW85713.1"/>
    </source>
</evidence>
<comment type="similarity">
    <text evidence="1">Belongs to the transferase hexapeptide repeat family.</text>
</comment>
<dbReference type="InterPro" id="IPR011004">
    <property type="entry name" value="Trimer_LpxA-like_sf"/>
</dbReference>
<dbReference type="InterPro" id="IPR001451">
    <property type="entry name" value="Hexapep"/>
</dbReference>
<dbReference type="RefSeq" id="WP_092723609.1">
    <property type="nucleotide sequence ID" value="NZ_FNNO01000006.1"/>
</dbReference>
<protein>
    <submittedName>
        <fullName evidence="2">Carbonic anhydrase or acetyltransferase, isoleucine patch superfamily</fullName>
    </submittedName>
</protein>
<evidence type="ECO:0000313" key="3">
    <source>
        <dbReference type="Proteomes" id="UP000198711"/>
    </source>
</evidence>
<dbReference type="Proteomes" id="UP000198711">
    <property type="component" value="Unassembled WGS sequence"/>
</dbReference>
<dbReference type="PANTHER" id="PTHR43300">
    <property type="entry name" value="ACETYLTRANSFERASE"/>
    <property type="match status" value="1"/>
</dbReference>
<organism evidence="2 3">
    <name type="scientific">Hydrobacter penzbergensis</name>
    <dbReference type="NCBI Taxonomy" id="1235997"/>
    <lineage>
        <taxon>Bacteria</taxon>
        <taxon>Pseudomonadati</taxon>
        <taxon>Bacteroidota</taxon>
        <taxon>Chitinophagia</taxon>
        <taxon>Chitinophagales</taxon>
        <taxon>Chitinophagaceae</taxon>
        <taxon>Hydrobacter</taxon>
    </lineage>
</organism>
<sequence>MKNNAYIHPTAEVQTQHIGSGTKIWQHSVVLAGAVIGNNCNINFNCFIENDVTLGNNVTVKSGIFLWDGITCEDDVFLGPNVVFTNDIRPRSKAFKTPVRTLIKQGASIGANSTILAGITIGKYAMTGIGSVVTKDIPDYALFYGNPAKFKGWVDKKGNKLLVKDNLFYSEEENKNYMLKDGKLVELQK</sequence>
<dbReference type="Pfam" id="PF14602">
    <property type="entry name" value="Hexapep_2"/>
    <property type="match status" value="1"/>
</dbReference>
<dbReference type="Pfam" id="PF00132">
    <property type="entry name" value="Hexapep"/>
    <property type="match status" value="1"/>
</dbReference>
<dbReference type="SUPFAM" id="SSF51161">
    <property type="entry name" value="Trimeric LpxA-like enzymes"/>
    <property type="match status" value="1"/>
</dbReference>
<dbReference type="EMBL" id="FNNO01000006">
    <property type="protein sequence ID" value="SDW85713.1"/>
    <property type="molecule type" value="Genomic_DNA"/>
</dbReference>
<reference evidence="2 3" key="1">
    <citation type="submission" date="2016-10" db="EMBL/GenBank/DDBJ databases">
        <authorList>
            <person name="Varghese N."/>
            <person name="Submissions S."/>
        </authorList>
    </citation>
    <scope>NUCLEOTIDE SEQUENCE [LARGE SCALE GENOMIC DNA]</scope>
    <source>
        <strain evidence="2 3">DSM 25353</strain>
    </source>
</reference>
<keyword evidence="3" id="KW-1185">Reference proteome</keyword>
<evidence type="ECO:0000256" key="1">
    <source>
        <dbReference type="ARBA" id="ARBA00007274"/>
    </source>
</evidence>